<dbReference type="Gene3D" id="3.30.2090.10">
    <property type="entry name" value="Multidrug efflux transporter AcrB TolC docking domain, DN and DC subdomains"/>
    <property type="match status" value="2"/>
</dbReference>
<evidence type="ECO:0000256" key="3">
    <source>
        <dbReference type="ARBA" id="ARBA00022448"/>
    </source>
</evidence>
<feature type="transmembrane region" description="Helical" evidence="8">
    <location>
        <begin position="359"/>
        <end position="381"/>
    </location>
</feature>
<gene>
    <name evidence="9" type="ORF">FR698_13715</name>
</gene>
<evidence type="ECO:0000256" key="1">
    <source>
        <dbReference type="ARBA" id="ARBA00004651"/>
    </source>
</evidence>
<feature type="transmembrane region" description="Helical" evidence="8">
    <location>
        <begin position="333"/>
        <end position="352"/>
    </location>
</feature>
<keyword evidence="6 8" id="KW-1133">Transmembrane helix</keyword>
<keyword evidence="10" id="KW-1185">Reference proteome</keyword>
<dbReference type="GO" id="GO:0008324">
    <property type="term" value="F:monoatomic cation transmembrane transporter activity"/>
    <property type="evidence" value="ECO:0007669"/>
    <property type="project" value="InterPro"/>
</dbReference>
<dbReference type="InterPro" id="IPR027463">
    <property type="entry name" value="AcrB_DN_DC_subdom"/>
</dbReference>
<dbReference type="Gene3D" id="3.30.70.1440">
    <property type="entry name" value="Multidrug efflux transporter AcrB pore domain"/>
    <property type="match status" value="1"/>
</dbReference>
<feature type="transmembrane region" description="Helical" evidence="8">
    <location>
        <begin position="525"/>
        <end position="545"/>
    </location>
</feature>
<dbReference type="GO" id="GO:0042910">
    <property type="term" value="F:xenobiotic transmembrane transporter activity"/>
    <property type="evidence" value="ECO:0007669"/>
    <property type="project" value="TreeGrafter"/>
</dbReference>
<comment type="caution">
    <text evidence="9">The sequence shown here is derived from an EMBL/GenBank/DDBJ whole genome shotgun (WGS) entry which is preliminary data.</text>
</comment>
<keyword evidence="5 8" id="KW-0812">Transmembrane</keyword>
<dbReference type="Pfam" id="PF00873">
    <property type="entry name" value="ACR_tran"/>
    <property type="match status" value="1"/>
</dbReference>
<feature type="transmembrane region" description="Helical" evidence="8">
    <location>
        <begin position="859"/>
        <end position="878"/>
    </location>
</feature>
<feature type="transmembrane region" description="Helical" evidence="8">
    <location>
        <begin position="885"/>
        <end position="905"/>
    </location>
</feature>
<keyword evidence="4" id="KW-1003">Cell membrane</keyword>
<evidence type="ECO:0000256" key="7">
    <source>
        <dbReference type="ARBA" id="ARBA00023136"/>
    </source>
</evidence>
<evidence type="ECO:0000256" key="6">
    <source>
        <dbReference type="ARBA" id="ARBA00022989"/>
    </source>
</evidence>
<dbReference type="OrthoDB" id="9758757at2"/>
<dbReference type="NCBIfam" id="TIGR00914">
    <property type="entry name" value="2A0601"/>
    <property type="match status" value="1"/>
</dbReference>
<dbReference type="AlphaFoldDB" id="A0A5C7EF19"/>
<feature type="transmembrane region" description="Helical" evidence="8">
    <location>
        <begin position="957"/>
        <end position="976"/>
    </location>
</feature>
<comment type="subcellular location">
    <subcellularLocation>
        <location evidence="1">Cell membrane</location>
        <topology evidence="1">Multi-pass membrane protein</topology>
    </subcellularLocation>
</comment>
<dbReference type="RefSeq" id="WP_147800767.1">
    <property type="nucleotide sequence ID" value="NZ_VPFL01000022.1"/>
</dbReference>
<dbReference type="Gene3D" id="1.20.1640.10">
    <property type="entry name" value="Multidrug efflux transporter AcrB transmembrane domain"/>
    <property type="match status" value="2"/>
</dbReference>
<sequence length="1027" mass="111864">MIKRLVAFALRQPLFVVLGTLLFVGGGVIAFKNLPVEAFPDVSDTQVTVITLYPGRAAEEVEKQVTIPLEVALSGIPNAIRVFSHTQFGLSYLVITFNDKAGDYFARAQVLERLQTVELPPGVQPQLAAMTSAISEIYRYRLRGDHLSSMELRTLQDWIMERQLKRVPGVADVISFGGAIKTYEVQPDPARMRDRKISLNQLVEALSKSNANAGGGYIEHGRQQYLIRGIGLLHGPEDIGNVVIEARNGVPILVRDVARVSIGSVPRQGVAGQDDNDDIVYGLVLMRKGENASEVLKAVKAKVTELSRMLPPGVTIEPFYDRSWLIGKTLKTVFSNLVEGATLVCLVLFAFLGNFRAAAIVALVIPLSLLGTFLGLTFAGIPANLLSLGAMDFGIIVDGAVIVIEHVFHRLSLLDKTLDSRQRIQEILAATVEVGRPTLFSMIIIIAAHIPIFTLQRHEGRIFAPMAWSVTSALVASLVVSLTLVPLLAHWLLRKNLPHGDNKLLEWLKVRYQPLLEKALARHTLVIGAALVALAASLACVPLLGSEFLPELDEGSIWLNAALQPSSSISEAQLMASRIRAAVRTVPEVRTVISKLGRPEDGTDPKIASQIEALIELKPEEEWPHGVTKRDILARLEAAVEQIPGIDATFSQPIRDNVLESISQIDGQIVIKVLGDDLDRLQQIGQEILAQVRAVAGVSRAFIDRNGQLPQYRIEIDRARASRYGLSVRDIEDVVETALAGKEVTWLWEGERRFAVTVRLAEGDRELARLRSLPVTTSSGAFVPLGELADFRMTSGAMDIARENGTRVLSIGVFIKDRDMGSVVADMKAAVAGKIRIPAGYRVEWSGEFENQERAMGRLSWVVPLSVLLIFLLLVEAFSSLKSAALIIINIPFALIGGIFALLATGTPLSVSAAIGFIALFGQAVLNGVVMVSHFNQLRNAGVPLHHAVVEGALGRLRTVIMTALLAMLGLLPMALSHAIGSDTQRPLAIVVIGGLISSTFLTLFVLPALYYGLYRRSARMTQRLPR</sequence>
<evidence type="ECO:0000313" key="9">
    <source>
        <dbReference type="EMBL" id="TXF10778.1"/>
    </source>
</evidence>
<proteinExistence type="inferred from homology"/>
<feature type="transmembrane region" description="Helical" evidence="8">
    <location>
        <begin position="911"/>
        <end position="936"/>
    </location>
</feature>
<dbReference type="InterPro" id="IPR001036">
    <property type="entry name" value="Acrflvin-R"/>
</dbReference>
<dbReference type="SUPFAM" id="SSF82714">
    <property type="entry name" value="Multidrug efflux transporter AcrB TolC docking domain, DN and DC subdomains"/>
    <property type="match status" value="2"/>
</dbReference>
<evidence type="ECO:0000256" key="8">
    <source>
        <dbReference type="SAM" id="Phobius"/>
    </source>
</evidence>
<name>A0A5C7EF19_9PROT</name>
<feature type="transmembrane region" description="Helical" evidence="8">
    <location>
        <begin position="393"/>
        <end position="413"/>
    </location>
</feature>
<keyword evidence="3" id="KW-0813">Transport</keyword>
<accession>A0A5C7EF19</accession>
<evidence type="ECO:0000256" key="5">
    <source>
        <dbReference type="ARBA" id="ARBA00022692"/>
    </source>
</evidence>
<dbReference type="GO" id="GO:0005886">
    <property type="term" value="C:plasma membrane"/>
    <property type="evidence" value="ECO:0007669"/>
    <property type="project" value="UniProtKB-SubCell"/>
</dbReference>
<dbReference type="PANTHER" id="PTHR32063:SF12">
    <property type="entry name" value="CATION EFFLUX SYSTEM PROTEIN"/>
    <property type="match status" value="1"/>
</dbReference>
<keyword evidence="7 8" id="KW-0472">Membrane</keyword>
<evidence type="ECO:0000256" key="2">
    <source>
        <dbReference type="ARBA" id="ARBA00010942"/>
    </source>
</evidence>
<dbReference type="EMBL" id="VPFL01000022">
    <property type="protein sequence ID" value="TXF10778.1"/>
    <property type="molecule type" value="Genomic_DNA"/>
</dbReference>
<evidence type="ECO:0000313" key="10">
    <source>
        <dbReference type="Proteomes" id="UP000321201"/>
    </source>
</evidence>
<dbReference type="PRINTS" id="PR00702">
    <property type="entry name" value="ACRIFLAVINRP"/>
</dbReference>
<organism evidence="9 10">
    <name type="scientific">Pelomicrobium methylotrophicum</name>
    <dbReference type="NCBI Taxonomy" id="2602750"/>
    <lineage>
        <taxon>Bacteria</taxon>
        <taxon>Pseudomonadati</taxon>
        <taxon>Pseudomonadota</taxon>
        <taxon>Hydrogenophilia</taxon>
        <taxon>Hydrogenophilia incertae sedis</taxon>
        <taxon>Pelomicrobium</taxon>
    </lineage>
</organism>
<dbReference type="Gene3D" id="3.30.70.1320">
    <property type="entry name" value="Multidrug efflux transporter AcrB pore domain like"/>
    <property type="match status" value="1"/>
</dbReference>
<feature type="transmembrane region" description="Helical" evidence="8">
    <location>
        <begin position="466"/>
        <end position="493"/>
    </location>
</feature>
<dbReference type="SUPFAM" id="SSF82693">
    <property type="entry name" value="Multidrug efflux transporter AcrB pore domain, PN1, PN2, PC1 and PC2 subdomains"/>
    <property type="match status" value="2"/>
</dbReference>
<dbReference type="InterPro" id="IPR004763">
    <property type="entry name" value="CusA-like"/>
</dbReference>
<feature type="transmembrane region" description="Helical" evidence="8">
    <location>
        <begin position="434"/>
        <end position="454"/>
    </location>
</feature>
<dbReference type="InParanoid" id="A0A5C7EF19"/>
<feature type="transmembrane region" description="Helical" evidence="8">
    <location>
        <begin position="988"/>
        <end position="1014"/>
    </location>
</feature>
<dbReference type="SUPFAM" id="SSF82866">
    <property type="entry name" value="Multidrug efflux transporter AcrB transmembrane domain"/>
    <property type="match status" value="2"/>
</dbReference>
<reference evidence="9 10" key="1">
    <citation type="submission" date="2019-08" db="EMBL/GenBank/DDBJ databases">
        <title>Pelomicrobium methylotrophicum gen. nov., sp. nov. a moderately thermophilic, facultatively anaerobic, lithoautotrophic and methylotrophic bacterium isolated from a terrestrial mud volcano.</title>
        <authorList>
            <person name="Slobodkina G.B."/>
            <person name="Merkel A.Y."/>
            <person name="Slobodkin A.I."/>
        </authorList>
    </citation>
    <scope>NUCLEOTIDE SEQUENCE [LARGE SCALE GENOMIC DNA]</scope>
    <source>
        <strain evidence="9 10">SM250</strain>
    </source>
</reference>
<evidence type="ECO:0000256" key="4">
    <source>
        <dbReference type="ARBA" id="ARBA00022475"/>
    </source>
</evidence>
<dbReference type="PANTHER" id="PTHR32063">
    <property type="match status" value="1"/>
</dbReference>
<dbReference type="Proteomes" id="UP000321201">
    <property type="component" value="Unassembled WGS sequence"/>
</dbReference>
<protein>
    <submittedName>
        <fullName evidence="9">Efflux RND transporter permease subunit</fullName>
    </submittedName>
</protein>
<comment type="similarity">
    <text evidence="2">Belongs to the resistance-nodulation-cell division (RND) (TC 2.A.6) family.</text>
</comment>
<dbReference type="Gene3D" id="3.30.70.1430">
    <property type="entry name" value="Multidrug efflux transporter AcrB pore domain"/>
    <property type="match status" value="2"/>
</dbReference>